<dbReference type="AlphaFoldDB" id="A0A844FTI2"/>
<gene>
    <name evidence="1" type="ORF">FYJ79_06880</name>
</gene>
<evidence type="ECO:0000313" key="1">
    <source>
        <dbReference type="EMBL" id="MST89298.1"/>
    </source>
</evidence>
<evidence type="ECO:0000313" key="2">
    <source>
        <dbReference type="Proteomes" id="UP000442619"/>
    </source>
</evidence>
<accession>A0A844FTI2</accession>
<proteinExistence type="predicted"/>
<sequence length="192" mass="22294">MVKNDIIDGKASDNMQYFQNHRLKMMADLYEELDRGELNEGLSGFKKHLSQNEINAIQILFDYFYAFMQHCEEEGIALDATYATLHNLPDALHSFYVKQARRYLPNKLHDILARSLASYLMILASNVHQLDISFDKKEEGLWANMYSISINDIDLLESAQKVFGEDEWHFEALSDDYKKLANINLITYLTQA</sequence>
<comment type="caution">
    <text evidence="1">The sequence shown here is derived from an EMBL/GenBank/DDBJ whole genome shotgun (WGS) entry which is preliminary data.</text>
</comment>
<dbReference type="EMBL" id="VUNM01000013">
    <property type="protein sequence ID" value="MST89298.1"/>
    <property type="molecule type" value="Genomic_DNA"/>
</dbReference>
<dbReference type="Proteomes" id="UP000442619">
    <property type="component" value="Unassembled WGS sequence"/>
</dbReference>
<protein>
    <submittedName>
        <fullName evidence="1">Uncharacterized protein</fullName>
    </submittedName>
</protein>
<keyword evidence="2" id="KW-1185">Reference proteome</keyword>
<organism evidence="1 2">
    <name type="scientific">Sharpea porci</name>
    <dbReference type="NCBI Taxonomy" id="2652286"/>
    <lineage>
        <taxon>Bacteria</taxon>
        <taxon>Bacillati</taxon>
        <taxon>Bacillota</taxon>
        <taxon>Erysipelotrichia</taxon>
        <taxon>Erysipelotrichales</taxon>
        <taxon>Coprobacillaceae</taxon>
        <taxon>Sharpea</taxon>
    </lineage>
</organism>
<reference evidence="1 2" key="1">
    <citation type="submission" date="2019-08" db="EMBL/GenBank/DDBJ databases">
        <title>In-depth cultivation of the pig gut microbiome towards novel bacterial diversity and tailored functional studies.</title>
        <authorList>
            <person name="Wylensek D."/>
            <person name="Hitch T.C.A."/>
            <person name="Clavel T."/>
        </authorList>
    </citation>
    <scope>NUCLEOTIDE SEQUENCE [LARGE SCALE GENOMIC DNA]</scope>
    <source>
        <strain evidence="1 2">CA-Schmier-601-WT-3</strain>
    </source>
</reference>
<name>A0A844FTI2_9FIRM</name>